<name>A0A1B7LWR0_9MICC</name>
<organism evidence="1 2">
    <name type="scientific">Enteractinococcus helveticum</name>
    <dbReference type="NCBI Taxonomy" id="1837282"/>
    <lineage>
        <taxon>Bacteria</taxon>
        <taxon>Bacillati</taxon>
        <taxon>Actinomycetota</taxon>
        <taxon>Actinomycetes</taxon>
        <taxon>Micrococcales</taxon>
        <taxon>Micrococcaceae</taxon>
    </lineage>
</organism>
<accession>A0A1B7LWR0</accession>
<dbReference type="InterPro" id="IPR036866">
    <property type="entry name" value="RibonucZ/Hydroxyglut_hydro"/>
</dbReference>
<keyword evidence="2" id="KW-1185">Reference proteome</keyword>
<dbReference type="SUPFAM" id="SSF56281">
    <property type="entry name" value="Metallo-hydrolase/oxidoreductase"/>
    <property type="match status" value="1"/>
</dbReference>
<proteinExistence type="predicted"/>
<comment type="caution">
    <text evidence="1">The sequence shown here is derived from an EMBL/GenBank/DDBJ whole genome shotgun (WGS) entry which is preliminary data.</text>
</comment>
<dbReference type="Proteomes" id="UP000078292">
    <property type="component" value="Unassembled WGS sequence"/>
</dbReference>
<evidence type="ECO:0000313" key="1">
    <source>
        <dbReference type="EMBL" id="OAV59482.1"/>
    </source>
</evidence>
<dbReference type="Gene3D" id="3.60.15.10">
    <property type="entry name" value="Ribonuclease Z/Hydroxyacylglutathione hydrolase-like"/>
    <property type="match status" value="1"/>
</dbReference>
<dbReference type="STRING" id="1837282.A6F49_16720"/>
<evidence type="ECO:0008006" key="3">
    <source>
        <dbReference type="Google" id="ProtNLM"/>
    </source>
</evidence>
<dbReference type="OrthoDB" id="9788263at2"/>
<dbReference type="AlphaFoldDB" id="A0A1B7LWR0"/>
<sequence>MPSQIPHQNSGLQKLFTGLWATDTTPLPFMENTVVRSYVLETDTGVVIMYNSPGIDAAAHEIMQLGTPTRLLLNHYHEAMYGQPRLEVPVYVHEWDRPGVEPKMQVAGDFKHRQFIGDDLEILPSCSHTVGTTFFVWDNGQQRFLFPGDAIWVDDGIWSAVILSESDRQAFLNTLTLLRGIDFGVLVPWYAHRDARSYDVVTLGEKLRQINALIDRIVAGASGPRA</sequence>
<protein>
    <recommendedName>
        <fullName evidence="3">MBL fold metallo-hydrolase</fullName>
    </recommendedName>
</protein>
<dbReference type="RefSeq" id="WP_052504976.1">
    <property type="nucleotide sequence ID" value="NZ_LXEY01000022.1"/>
</dbReference>
<reference evidence="1 2" key="1">
    <citation type="submission" date="2016-04" db="EMBL/GenBank/DDBJ databases">
        <title>First whole genome shotgun sequence of the bacterium Enteractinococcus sp. strain UASWS1574.</title>
        <authorList>
            <person name="Crovadore J."/>
            <person name="Chablais R."/>
            <person name="Lefort F."/>
        </authorList>
    </citation>
    <scope>NUCLEOTIDE SEQUENCE [LARGE SCALE GENOMIC DNA]</scope>
    <source>
        <strain evidence="1 2">UASWS1574</strain>
    </source>
</reference>
<dbReference type="EMBL" id="LXEY01000022">
    <property type="protein sequence ID" value="OAV59482.1"/>
    <property type="molecule type" value="Genomic_DNA"/>
</dbReference>
<evidence type="ECO:0000313" key="2">
    <source>
        <dbReference type="Proteomes" id="UP000078292"/>
    </source>
</evidence>
<gene>
    <name evidence="1" type="ORF">A6F49_16720</name>
</gene>